<dbReference type="Pfam" id="PF15976">
    <property type="entry name" value="CooC_C"/>
    <property type="match status" value="1"/>
</dbReference>
<evidence type="ECO:0000256" key="2">
    <source>
        <dbReference type="SAM" id="MobiDB-lite"/>
    </source>
</evidence>
<dbReference type="AlphaFoldDB" id="A0AAJ2TX67"/>
<feature type="region of interest" description="Disordered" evidence="2">
    <location>
        <begin position="590"/>
        <end position="609"/>
    </location>
</feature>
<feature type="domain" description="TcfC Usher-like barrel" evidence="6">
    <location>
        <begin position="356"/>
        <end position="762"/>
    </location>
</feature>
<evidence type="ECO:0000256" key="1">
    <source>
        <dbReference type="ARBA" id="ARBA00022729"/>
    </source>
</evidence>
<proteinExistence type="predicted"/>
<dbReference type="InterPro" id="IPR031917">
    <property type="entry name" value="Pilus_assem_C"/>
</dbReference>
<comment type="caution">
    <text evidence="7">The sequence shown here is derived from an EMBL/GenBank/DDBJ whole genome shotgun (WGS) entry which is preliminary data.</text>
</comment>
<evidence type="ECO:0000259" key="4">
    <source>
        <dbReference type="Pfam" id="PF15976"/>
    </source>
</evidence>
<dbReference type="Pfam" id="PF17271">
    <property type="entry name" value="Usher_TcfC"/>
    <property type="match status" value="1"/>
</dbReference>
<accession>A0AAJ2TX67</accession>
<keyword evidence="1 3" id="KW-0732">Signal</keyword>
<feature type="chain" id="PRO_5042520553" evidence="3">
    <location>
        <begin position="27"/>
        <end position="907"/>
    </location>
</feature>
<evidence type="ECO:0000259" key="5">
    <source>
        <dbReference type="Pfam" id="PF16967"/>
    </source>
</evidence>
<feature type="signal peptide" evidence="3">
    <location>
        <begin position="1"/>
        <end position="26"/>
    </location>
</feature>
<evidence type="ECO:0000259" key="6">
    <source>
        <dbReference type="Pfam" id="PF17271"/>
    </source>
</evidence>
<sequence length="907" mass="98959">MKTPAPAVTRLAIALALSLPTPWVMARGVPPGFEDLVEGQTEQLDISLFGRSTGLMPVRVTLEHVQLEDPTAVLAALQLSAEAQQALLAAASQPLPRNSHLACRFGAGSAGCGYLEPPQDPAAVRALYDEGEGTVRLFVARQWINGEPAASRFHSVSANAENAFLHQQSINLSGGRGMQALSAQGMGMLGVFERGHLAAEWNYSQQRYRNQRMRDDFQLDNAYYRHDLGPQHYLQLGRMDRRNLSSPLGGTFSFGMLPLDRFQGLRLGTTQAYVDADAAVQATPLTVLLARDARVDAFDGNRLLQTYYLRAGINQLDTRRFPFGSYTVSLRIHEDGVLVRSEEAPFDKGGDWTDSSVQWFLQGGRRQERRSARHNDELAAMAGLRIPLGRNVAATAGVADIGGYSYGELRVDLRHVFATQEVRASFSGMQGSDGSNGQQHQLSYRRGASWNVYHQRLRGNACNFEDDARDRLGCADSLSASVALPLAGGSAYVGYTRRQTWRPGLDLPGAVDDPLAGLDPLLPPLLPAPTRQPQLSRTWQASYGRTQRWNEFSVAARVGLWQQDTDGSLRSGRDRGVYLNLSLTRLQRSERGSSQRRYSADLRQPEHARPDINYGVSQSLRREYDNQYREISAELRGNNSERYSANLAAQLQNAIGHTGATVVGYQQRGRNEMAYSATHSSGLALGARGLYWGGGLGAESGLAVQVDDTDDLDLSGVAAELQVGGLRRQKLALGERRLLPLSAYQSHRAEVQDASTMDSIAAIRVTGVGGSRPLFLPPGKLLRMPIPIEVTYTFIGNAQDIAGLPLGGARILNAPVPGTGSNGGFVADFPRRERTLYLLQDDRLLHCPLQVRERRSVVLLVGTVQCEPLAVAQLPAEIRQQARVTRLLQEQALIAATPQTAAAGGTP</sequence>
<evidence type="ECO:0000313" key="8">
    <source>
        <dbReference type="Proteomes" id="UP001288387"/>
    </source>
</evidence>
<gene>
    <name evidence="7" type="ORF">U4I38_18060</name>
</gene>
<dbReference type="Proteomes" id="UP001288387">
    <property type="component" value="Unassembled WGS sequence"/>
</dbReference>
<protein>
    <submittedName>
        <fullName evidence="7">TcfC E-set like domain-containing protein</fullName>
    </submittedName>
</protein>
<dbReference type="InterPro" id="IPR032636">
    <property type="entry name" value="Pilus_assem_E-set-like_dom"/>
</dbReference>
<evidence type="ECO:0000313" key="7">
    <source>
        <dbReference type="EMBL" id="MDZ5766375.1"/>
    </source>
</evidence>
<dbReference type="RefSeq" id="WP_099552976.1">
    <property type="nucleotide sequence ID" value="NZ_JAKJQX010000019.1"/>
</dbReference>
<feature type="domain" description="Pilus assembly protein E-set like" evidence="5">
    <location>
        <begin position="282"/>
        <end position="348"/>
    </location>
</feature>
<feature type="domain" description="Pilus assembly protein C-terminal" evidence="4">
    <location>
        <begin position="777"/>
        <end position="866"/>
    </location>
</feature>
<evidence type="ECO:0000256" key="3">
    <source>
        <dbReference type="SAM" id="SignalP"/>
    </source>
</evidence>
<dbReference type="InterPro" id="IPR035224">
    <property type="entry name" value="Usher_TcfC"/>
</dbReference>
<organism evidence="7 8">
    <name type="scientific">Stenotrophomonas maltophilia</name>
    <name type="common">Pseudomonas maltophilia</name>
    <name type="synonym">Xanthomonas maltophilia</name>
    <dbReference type="NCBI Taxonomy" id="40324"/>
    <lineage>
        <taxon>Bacteria</taxon>
        <taxon>Pseudomonadati</taxon>
        <taxon>Pseudomonadota</taxon>
        <taxon>Gammaproteobacteria</taxon>
        <taxon>Lysobacterales</taxon>
        <taxon>Lysobacteraceae</taxon>
        <taxon>Stenotrophomonas</taxon>
        <taxon>Stenotrophomonas maltophilia group</taxon>
    </lineage>
</organism>
<dbReference type="EMBL" id="JAXRVB010000028">
    <property type="protein sequence ID" value="MDZ5766375.1"/>
    <property type="molecule type" value="Genomic_DNA"/>
</dbReference>
<name>A0AAJ2TX67_STEMA</name>
<dbReference type="Pfam" id="PF16967">
    <property type="entry name" value="TcfC"/>
    <property type="match status" value="1"/>
</dbReference>
<reference evidence="7" key="1">
    <citation type="submission" date="2023-12" db="EMBL/GenBank/DDBJ databases">
        <title>'Antibacterial potential of Stenotrophomonas maltophilia cystic fibrosis isolates' (manuscript under preparation).</title>
        <authorList>
            <person name="Crisan C.V."/>
            <person name="Pettis M."/>
            <person name="Goldberg J.B."/>
        </authorList>
    </citation>
    <scope>NUCLEOTIDE SEQUENCE</scope>
    <source>
        <strain evidence="7">CCV129</strain>
    </source>
</reference>